<protein>
    <submittedName>
        <fullName evidence="1">Uncharacterized protein</fullName>
    </submittedName>
</protein>
<gene>
    <name evidence="1" type="ORF">GO986_02000</name>
</gene>
<organism evidence="1 2">
    <name type="scientific">Deinococcus arboris</name>
    <dbReference type="NCBI Taxonomy" id="2682977"/>
    <lineage>
        <taxon>Bacteria</taxon>
        <taxon>Thermotogati</taxon>
        <taxon>Deinococcota</taxon>
        <taxon>Deinococci</taxon>
        <taxon>Deinococcales</taxon>
        <taxon>Deinococcaceae</taxon>
        <taxon>Deinococcus</taxon>
    </lineage>
</organism>
<sequence length="183" mass="20839">MPEHDWAGLTLYHRAVRDVRGDRLWPLNRLRDLHPEVYAREVAKYAGREALLTERVERLNCLWNDVLFFSPVHPGPLLDAVRSMGRAVPPVRFWSLPASALDPARACVRLVRPWPDGIKPPPDPADEWPYTPEGLGQFTLPPAETLARLRQLPLADPLILWMDVPHVLYRGEVPLSALTELRA</sequence>
<dbReference type="AlphaFoldDB" id="A0A7C9HPX5"/>
<comment type="caution">
    <text evidence="1">The sequence shown here is derived from an EMBL/GenBank/DDBJ whole genome shotgun (WGS) entry which is preliminary data.</text>
</comment>
<evidence type="ECO:0000313" key="1">
    <source>
        <dbReference type="EMBL" id="MVN85533.1"/>
    </source>
</evidence>
<evidence type="ECO:0000313" key="2">
    <source>
        <dbReference type="Proteomes" id="UP000483286"/>
    </source>
</evidence>
<name>A0A7C9HPX5_9DEIO</name>
<dbReference type="RefSeq" id="WP_157457544.1">
    <property type="nucleotide sequence ID" value="NZ_WQLB01000002.1"/>
</dbReference>
<keyword evidence="2" id="KW-1185">Reference proteome</keyword>
<proteinExistence type="predicted"/>
<reference evidence="1 2" key="1">
    <citation type="submission" date="2019-12" db="EMBL/GenBank/DDBJ databases">
        <title>Deinococcus sp. HMF7620 Genome sequencing and assembly.</title>
        <authorList>
            <person name="Kang H."/>
            <person name="Kim H."/>
            <person name="Joh K."/>
        </authorList>
    </citation>
    <scope>NUCLEOTIDE SEQUENCE [LARGE SCALE GENOMIC DNA]</scope>
    <source>
        <strain evidence="1 2">HMF7620</strain>
    </source>
</reference>
<accession>A0A7C9HPX5</accession>
<dbReference type="EMBL" id="WQLB01000002">
    <property type="protein sequence ID" value="MVN85533.1"/>
    <property type="molecule type" value="Genomic_DNA"/>
</dbReference>
<dbReference type="Proteomes" id="UP000483286">
    <property type="component" value="Unassembled WGS sequence"/>
</dbReference>